<dbReference type="InterPro" id="IPR000073">
    <property type="entry name" value="AB_hydrolase_1"/>
</dbReference>
<accession>A0ABZ1WPG2</accession>
<evidence type="ECO:0000313" key="2">
    <source>
        <dbReference type="EMBL" id="WUT41400.1"/>
    </source>
</evidence>
<dbReference type="PRINTS" id="PR00111">
    <property type="entry name" value="ABHYDROLASE"/>
</dbReference>
<proteinExistence type="predicted"/>
<dbReference type="Gene3D" id="3.40.50.1820">
    <property type="entry name" value="alpha/beta hydrolase"/>
    <property type="match status" value="1"/>
</dbReference>
<dbReference type="GO" id="GO:0016787">
    <property type="term" value="F:hydrolase activity"/>
    <property type="evidence" value="ECO:0007669"/>
    <property type="project" value="UniProtKB-KW"/>
</dbReference>
<name>A0ABZ1WPG2_9ACTN</name>
<sequence>MPNSSAYAKVNGLEMYYETHGAASDGSRPLVLLHGGGLTVDLTFSAVLPTLAADRPVVAPELQGHGHTADVDREMTVSQLAADVVALLDELGIRQADVLGFSLGGLAALEVAVRHPERVGRLALAATMYAQDGVHEEVRVPDYSSPRLPGQDDFQEMADAYAATAPHPEHFQDFLAKVSATAHAPLPWTADDLRGLRVPTLLLVGDTDFVRLEHAAEMRGLIPEAQLAVLPATTHMTLMQRKSLLLPLLGEFFERPTPDRRCSSAADR</sequence>
<dbReference type="Pfam" id="PF12697">
    <property type="entry name" value="Abhydrolase_6"/>
    <property type="match status" value="1"/>
</dbReference>
<dbReference type="PANTHER" id="PTHR43433:SF5">
    <property type="entry name" value="AB HYDROLASE-1 DOMAIN-CONTAINING PROTEIN"/>
    <property type="match status" value="1"/>
</dbReference>
<protein>
    <submittedName>
        <fullName evidence="2">Alpha/beta hydrolase</fullName>
    </submittedName>
</protein>
<dbReference type="InterPro" id="IPR029058">
    <property type="entry name" value="AB_hydrolase_fold"/>
</dbReference>
<gene>
    <name evidence="2" type="ORF">OG929_03605</name>
</gene>
<keyword evidence="3" id="KW-1185">Reference proteome</keyword>
<feature type="domain" description="AB hydrolase-1" evidence="1">
    <location>
        <begin position="30"/>
        <end position="239"/>
    </location>
</feature>
<keyword evidence="2" id="KW-0378">Hydrolase</keyword>
<dbReference type="SUPFAM" id="SSF53474">
    <property type="entry name" value="alpha/beta-Hydrolases"/>
    <property type="match status" value="1"/>
</dbReference>
<evidence type="ECO:0000259" key="1">
    <source>
        <dbReference type="Pfam" id="PF12697"/>
    </source>
</evidence>
<organism evidence="2 3">
    <name type="scientific">Streptomyces pseudovenezuelae</name>
    <dbReference type="NCBI Taxonomy" id="67350"/>
    <lineage>
        <taxon>Bacteria</taxon>
        <taxon>Bacillati</taxon>
        <taxon>Actinomycetota</taxon>
        <taxon>Actinomycetes</taxon>
        <taxon>Kitasatosporales</taxon>
        <taxon>Streptomycetaceae</taxon>
        <taxon>Streptomyces</taxon>
        <taxon>Streptomyces aurantiacus group</taxon>
    </lineage>
</organism>
<dbReference type="RefSeq" id="WP_329258567.1">
    <property type="nucleotide sequence ID" value="NZ_CP109011.1"/>
</dbReference>
<evidence type="ECO:0000313" key="3">
    <source>
        <dbReference type="Proteomes" id="UP001432168"/>
    </source>
</evidence>
<dbReference type="Proteomes" id="UP001432168">
    <property type="component" value="Chromosome"/>
</dbReference>
<dbReference type="EMBL" id="CP109011">
    <property type="protein sequence ID" value="WUT41400.1"/>
    <property type="molecule type" value="Genomic_DNA"/>
</dbReference>
<reference evidence="2" key="1">
    <citation type="submission" date="2022-10" db="EMBL/GenBank/DDBJ databases">
        <title>The complete genomes of actinobacterial strains from the NBC collection.</title>
        <authorList>
            <person name="Joergensen T.S."/>
            <person name="Alvarez Arevalo M."/>
            <person name="Sterndorff E.B."/>
            <person name="Faurdal D."/>
            <person name="Vuksanovic O."/>
            <person name="Mourched A.-S."/>
            <person name="Charusanti P."/>
            <person name="Shaw S."/>
            <person name="Blin K."/>
            <person name="Weber T."/>
        </authorList>
    </citation>
    <scope>NUCLEOTIDE SEQUENCE</scope>
    <source>
        <strain evidence="2">NBC_00686</strain>
    </source>
</reference>
<dbReference type="PANTHER" id="PTHR43433">
    <property type="entry name" value="HYDROLASE, ALPHA/BETA FOLD FAMILY PROTEIN"/>
    <property type="match status" value="1"/>
</dbReference>
<dbReference type="InterPro" id="IPR050471">
    <property type="entry name" value="AB_hydrolase"/>
</dbReference>